<organism evidence="1 2">
    <name type="scientific">Bombilactobacillus thymidiniphilus</name>
    <dbReference type="NCBI Taxonomy" id="2923363"/>
    <lineage>
        <taxon>Bacteria</taxon>
        <taxon>Bacillati</taxon>
        <taxon>Bacillota</taxon>
        <taxon>Bacilli</taxon>
        <taxon>Lactobacillales</taxon>
        <taxon>Lactobacillaceae</taxon>
        <taxon>Bombilactobacillus</taxon>
    </lineage>
</organism>
<name>A0ABY4PD23_9LACO</name>
<dbReference type="PIRSF" id="PIRSF018637">
    <property type="entry name" value="TrmK"/>
    <property type="match status" value="1"/>
</dbReference>
<dbReference type="PANTHER" id="PTHR38451:SF1">
    <property type="entry name" value="TRNA (ADENINE(22)-N(1))-METHYLTRANSFERASE"/>
    <property type="match status" value="1"/>
</dbReference>
<dbReference type="Gene3D" id="3.40.50.150">
    <property type="entry name" value="Vaccinia Virus protein VP39"/>
    <property type="match status" value="1"/>
</dbReference>
<evidence type="ECO:0000313" key="2">
    <source>
        <dbReference type="Proteomes" id="UP000831947"/>
    </source>
</evidence>
<dbReference type="RefSeq" id="WP_249512775.1">
    <property type="nucleotide sequence ID" value="NZ_CP093365.1"/>
</dbReference>
<dbReference type="EMBL" id="CP093365">
    <property type="protein sequence ID" value="UQS83549.1"/>
    <property type="molecule type" value="Genomic_DNA"/>
</dbReference>
<dbReference type="SUPFAM" id="SSF53335">
    <property type="entry name" value="S-adenosyl-L-methionine-dependent methyltransferases"/>
    <property type="match status" value="1"/>
</dbReference>
<keyword evidence="1" id="KW-0489">Methyltransferase</keyword>
<protein>
    <submittedName>
        <fullName evidence="1">Class I SAM-dependent methyltransferase</fullName>
    </submittedName>
</protein>
<keyword evidence="2" id="KW-1185">Reference proteome</keyword>
<accession>A0ABY4PD23</accession>
<evidence type="ECO:0000313" key="1">
    <source>
        <dbReference type="EMBL" id="UQS83549.1"/>
    </source>
</evidence>
<reference evidence="1 2" key="1">
    <citation type="journal article" date="2022" name="Int. J. Syst. Evol. Microbiol.">
        <title>Apilactobacillus apisilvae sp. nov., Nicolia spurrieriana gen. nov. sp. nov., Bombilactobacillus folatiphilus sp. nov. and Bombilactobacillus thymidiniphilus sp. nov., four new lactic acid bacterial isolates from stingless bees Tetragonula carbonaria and Austroplebeia australis.</title>
        <authorList>
            <person name="Oliphant S.A."/>
            <person name="Watson-Haigh N.S."/>
            <person name="Sumby K.M."/>
            <person name="Gardner J."/>
            <person name="Groom S."/>
            <person name="Jiranek V."/>
        </authorList>
    </citation>
    <scope>NUCLEOTIDE SEQUENCE [LARGE SCALE GENOMIC DNA]</scope>
    <source>
        <strain evidence="1 2">SG4_A1</strain>
    </source>
</reference>
<dbReference type="PANTHER" id="PTHR38451">
    <property type="entry name" value="TRNA (ADENINE(22)-N(1))-METHYLTRANSFERASE"/>
    <property type="match status" value="1"/>
</dbReference>
<sequence>MIKLSRRLQAIADLVTGVDSMIDVGSDHAFVPIYLVQQQKVQTAIASEVSSGPLNISKKDIHQEHLDSQIKTRLGDGLTALKTDDQVDLAVVAGMGGQLITDILKKGQVQLQTIDQLVLEPNNDEACVRKWLTTHQYQITQEKIILEGKHIYEIIAAKRGRNEQLTNEQLIFGPKLMLEKNAVFMQKWQWQLTRNQQMLQQLQQAKILDQTKIAAVNERIKLIEGIL</sequence>
<dbReference type="InterPro" id="IPR006901">
    <property type="entry name" value="TrmK"/>
</dbReference>
<dbReference type="Proteomes" id="UP000831947">
    <property type="component" value="Chromosome"/>
</dbReference>
<dbReference type="InterPro" id="IPR029063">
    <property type="entry name" value="SAM-dependent_MTases_sf"/>
</dbReference>
<proteinExistence type="predicted"/>
<dbReference type="Gene3D" id="1.10.287.1890">
    <property type="match status" value="1"/>
</dbReference>
<dbReference type="Pfam" id="PF04816">
    <property type="entry name" value="TrmK"/>
    <property type="match status" value="1"/>
</dbReference>
<dbReference type="GO" id="GO:0032259">
    <property type="term" value="P:methylation"/>
    <property type="evidence" value="ECO:0007669"/>
    <property type="project" value="UniProtKB-KW"/>
</dbReference>
<dbReference type="GO" id="GO:0008168">
    <property type="term" value="F:methyltransferase activity"/>
    <property type="evidence" value="ECO:0007669"/>
    <property type="project" value="UniProtKB-KW"/>
</dbReference>
<gene>
    <name evidence="1" type="ORF">MOO47_07210</name>
</gene>
<keyword evidence="1" id="KW-0808">Transferase</keyword>